<dbReference type="Pfam" id="PF00089">
    <property type="entry name" value="Trypsin"/>
    <property type="match status" value="1"/>
</dbReference>
<evidence type="ECO:0000313" key="15">
    <source>
        <dbReference type="Proteomes" id="UP000176005"/>
    </source>
</evidence>
<evidence type="ECO:0000256" key="3">
    <source>
        <dbReference type="ARBA" id="ARBA00022729"/>
    </source>
</evidence>
<evidence type="ECO:0000256" key="7">
    <source>
        <dbReference type="ARBA" id="ARBA00023157"/>
    </source>
</evidence>
<dbReference type="InterPro" id="IPR001316">
    <property type="entry name" value="Pept_S1A_streptogrisin"/>
</dbReference>
<dbReference type="Pfam" id="PF02983">
    <property type="entry name" value="Pro_Al_protease"/>
    <property type="match status" value="1"/>
</dbReference>
<dbReference type="Proteomes" id="UP000176005">
    <property type="component" value="Unassembled WGS sequence"/>
</dbReference>
<feature type="active site" description="Charge relay system" evidence="8">
    <location>
        <position position="236"/>
    </location>
</feature>
<dbReference type="SUPFAM" id="SSF50494">
    <property type="entry name" value="Trypsin-like serine proteases"/>
    <property type="match status" value="1"/>
</dbReference>
<keyword evidence="2 14" id="KW-0645">Protease</keyword>
<feature type="domain" description="Peptidase S1A alpha-lytic prodomain" evidence="13">
    <location>
        <begin position="127"/>
        <end position="183"/>
    </location>
</feature>
<evidence type="ECO:0000313" key="14">
    <source>
        <dbReference type="EMBL" id="OEV08838.1"/>
    </source>
</evidence>
<proteinExistence type="inferred from homology"/>
<keyword evidence="15" id="KW-1185">Reference proteome</keyword>
<keyword evidence="5" id="KW-0720">Serine protease</keyword>
<dbReference type="CDD" id="cd21112">
    <property type="entry name" value="alphaLP-like"/>
    <property type="match status" value="1"/>
</dbReference>
<keyword evidence="7 9" id="KW-1015">Disulfide bond</keyword>
<evidence type="ECO:0000259" key="13">
    <source>
        <dbReference type="Pfam" id="PF02983"/>
    </source>
</evidence>
<feature type="disulfide bond" evidence="9">
    <location>
        <begin position="303"/>
        <end position="313"/>
    </location>
</feature>
<keyword evidence="4" id="KW-0378">Hydrolase</keyword>
<feature type="chain" id="PRO_5009196953" evidence="11">
    <location>
        <begin position="28"/>
        <end position="391"/>
    </location>
</feature>
<organism evidence="14 15">
    <name type="scientific">Streptomyces nanshensis</name>
    <dbReference type="NCBI Taxonomy" id="518642"/>
    <lineage>
        <taxon>Bacteria</taxon>
        <taxon>Bacillati</taxon>
        <taxon>Actinomycetota</taxon>
        <taxon>Actinomycetes</taxon>
        <taxon>Kitasatosporales</taxon>
        <taxon>Streptomycetaceae</taxon>
        <taxon>Streptomyces</taxon>
    </lineage>
</organism>
<gene>
    <name evidence="14" type="ORF">AN218_24735</name>
</gene>
<evidence type="ECO:0000256" key="10">
    <source>
        <dbReference type="SAM" id="MobiDB-lite"/>
    </source>
</evidence>
<feature type="disulfide bond" evidence="9">
    <location>
        <begin position="339"/>
        <end position="366"/>
    </location>
</feature>
<evidence type="ECO:0000256" key="1">
    <source>
        <dbReference type="ARBA" id="ARBA00007664"/>
    </source>
</evidence>
<feature type="active site" description="Charge relay system" evidence="8">
    <location>
        <position position="264"/>
    </location>
</feature>
<dbReference type="AlphaFoldDB" id="A0A1E7KY08"/>
<feature type="region of interest" description="Disordered" evidence="10">
    <location>
        <begin position="340"/>
        <end position="371"/>
    </location>
</feature>
<evidence type="ECO:0000256" key="9">
    <source>
        <dbReference type="PIRSR" id="PIRSR001134-2"/>
    </source>
</evidence>
<dbReference type="InterPro" id="IPR035070">
    <property type="entry name" value="Streptogrisin_prodomain"/>
</dbReference>
<dbReference type="GO" id="GO:0005576">
    <property type="term" value="C:extracellular region"/>
    <property type="evidence" value="ECO:0007669"/>
    <property type="project" value="InterPro"/>
</dbReference>
<evidence type="ECO:0000256" key="8">
    <source>
        <dbReference type="PIRSR" id="PIRSR001134-1"/>
    </source>
</evidence>
<dbReference type="Gene3D" id="2.40.10.10">
    <property type="entry name" value="Trypsin-like serine proteases"/>
    <property type="match status" value="2"/>
</dbReference>
<dbReference type="EMBL" id="LJGW01000397">
    <property type="protein sequence ID" value="OEV08838.1"/>
    <property type="molecule type" value="Genomic_DNA"/>
</dbReference>
<feature type="disulfide bond" evidence="9">
    <location>
        <begin position="217"/>
        <end position="237"/>
    </location>
</feature>
<keyword evidence="3 11" id="KW-0732">Signal</keyword>
<name>A0A1E7KY08_9ACTN</name>
<accession>A0A1E7KY08</accession>
<dbReference type="InterPro" id="IPR004236">
    <property type="entry name" value="Pept_S1_alpha_lytic"/>
</dbReference>
<feature type="domain" description="Peptidase S1" evidence="12">
    <location>
        <begin position="214"/>
        <end position="378"/>
    </location>
</feature>
<comment type="similarity">
    <text evidence="1">Belongs to the peptidase S1 family.</text>
</comment>
<dbReference type="PATRIC" id="fig|518642.10.peg.5875"/>
<dbReference type="PRINTS" id="PR00861">
    <property type="entry name" value="ALYTICPTASE"/>
</dbReference>
<evidence type="ECO:0000256" key="5">
    <source>
        <dbReference type="ARBA" id="ARBA00022825"/>
    </source>
</evidence>
<dbReference type="Gene3D" id="3.30.300.50">
    <property type="match status" value="2"/>
</dbReference>
<feature type="signal peptide" evidence="11">
    <location>
        <begin position="1"/>
        <end position="27"/>
    </location>
</feature>
<dbReference type="InterPro" id="IPR043504">
    <property type="entry name" value="Peptidase_S1_PA_chymotrypsin"/>
</dbReference>
<evidence type="ECO:0000256" key="4">
    <source>
        <dbReference type="ARBA" id="ARBA00022801"/>
    </source>
</evidence>
<protein>
    <submittedName>
        <fullName evidence="14">Serine protease</fullName>
    </submittedName>
</protein>
<reference evidence="14 15" key="1">
    <citation type="journal article" date="2016" name="Front. Microbiol.">
        <title>Comparative Genomics Analysis of Streptomyces Species Reveals Their Adaptation to the Marine Environment and Their Diversity at the Genomic Level.</title>
        <authorList>
            <person name="Tian X."/>
            <person name="Zhang Z."/>
            <person name="Yang T."/>
            <person name="Chen M."/>
            <person name="Li J."/>
            <person name="Chen F."/>
            <person name="Yang J."/>
            <person name="Li W."/>
            <person name="Zhang B."/>
            <person name="Zhang Z."/>
            <person name="Wu J."/>
            <person name="Zhang C."/>
            <person name="Long L."/>
            <person name="Xiao J."/>
        </authorList>
    </citation>
    <scope>NUCLEOTIDE SEQUENCE [LARGE SCALE GENOMIC DNA]</scope>
    <source>
        <strain evidence="14 15">SCSIO 10429</strain>
    </source>
</reference>
<evidence type="ECO:0000256" key="6">
    <source>
        <dbReference type="ARBA" id="ARBA00023145"/>
    </source>
</evidence>
<comment type="caution">
    <text evidence="14">The sequence shown here is derived from an EMBL/GenBank/DDBJ whole genome shotgun (WGS) entry which is preliminary data.</text>
</comment>
<evidence type="ECO:0000256" key="11">
    <source>
        <dbReference type="SAM" id="SignalP"/>
    </source>
</evidence>
<dbReference type="RefSeq" id="WP_070019153.1">
    <property type="nucleotide sequence ID" value="NZ_LJGW01000397.1"/>
</dbReference>
<dbReference type="GO" id="GO:0006508">
    <property type="term" value="P:proteolysis"/>
    <property type="evidence" value="ECO:0007669"/>
    <property type="project" value="UniProtKB-KW"/>
</dbReference>
<dbReference type="GO" id="GO:0004252">
    <property type="term" value="F:serine-type endopeptidase activity"/>
    <property type="evidence" value="ECO:0007669"/>
    <property type="project" value="InterPro"/>
</dbReference>
<feature type="active site" description="Charge relay system" evidence="8">
    <location>
        <position position="345"/>
    </location>
</feature>
<dbReference type="PIRSF" id="PIRSF001134">
    <property type="entry name" value="Streptogrisin"/>
    <property type="match status" value="1"/>
</dbReference>
<dbReference type="InterPro" id="IPR001254">
    <property type="entry name" value="Trypsin_dom"/>
</dbReference>
<evidence type="ECO:0000256" key="2">
    <source>
        <dbReference type="ARBA" id="ARBA00022670"/>
    </source>
</evidence>
<keyword evidence="6" id="KW-0865">Zymogen</keyword>
<evidence type="ECO:0000259" key="12">
    <source>
        <dbReference type="Pfam" id="PF00089"/>
    </source>
</evidence>
<dbReference type="InterPro" id="IPR009003">
    <property type="entry name" value="Peptidase_S1_PA"/>
</dbReference>
<sequence>MPPKLPVLAVTALAVGALGLGVLPANAGEPSPPGSPAAGATPAPEIAPGMLKSISKDLGITAADAKKRVANEQRAVDVEKKLRKKLGARYGGAWVTGATSKLVVATTDSADRSVIEDEGAEPKVVRNSLAALRSAKNALDTSALKRAPRATSVWAVDVRSNSVLVRAGEPAAAKEFLTRSGAAASLFQVTRSSEQPRTYADDLRGGDAYYSGGSTRCSVGFAVTKGGTDGFVTAGHCGRTGTKTSGHNRAAQGTVRGSSFPGDDYGWVAANSDWRATPYVKGPGAANLSVAGSKETPVGSSVCRSGSTSGWRCGVVEQHDATVTYREGTVHGLSRTSVCAEPGDSGGPFVSGDQAQGTTSGGSGDCSTGGTTYFQPVAEPLAEYGLKLSTS</sequence>